<gene>
    <name evidence="10" type="primary">engB</name>
    <name evidence="12" type="ORF">B1806_06520</name>
</gene>
<keyword evidence="4" id="KW-0479">Metal-binding</keyword>
<sequence>MPSNPLHGASFALSTPEPLQLPADSGAEIAFAGRSNAGKSSALNVLVGVHGLARTSRTPGRTQHLVAFVLPDGRRLVDLPGYGYAKVPEAVRAQWRDALEGYLMRRRSLRALALVMDIRHPLTPFDQQMLAFCAAHALPCHVLLTKADKLGRGQTAQTLLAVQRELAQLHGVLSVQVFSATAGTGVEAARGVLTRLLGGPPRAIIT</sequence>
<keyword evidence="9 10" id="KW-0131">Cell cycle</keyword>
<organism evidence="12 13">
    <name type="scientific">Metallibacterium scheffleri</name>
    <dbReference type="NCBI Taxonomy" id="993689"/>
    <lineage>
        <taxon>Bacteria</taxon>
        <taxon>Pseudomonadati</taxon>
        <taxon>Pseudomonadota</taxon>
        <taxon>Gammaproteobacteria</taxon>
        <taxon>Lysobacterales</taxon>
        <taxon>Rhodanobacteraceae</taxon>
        <taxon>Metallibacterium</taxon>
    </lineage>
</organism>
<keyword evidence="3 10" id="KW-0132">Cell division</keyword>
<evidence type="ECO:0000256" key="6">
    <source>
        <dbReference type="ARBA" id="ARBA00022842"/>
    </source>
</evidence>
<dbReference type="RefSeq" id="WP_081125876.1">
    <property type="nucleotide sequence ID" value="NZ_LDOS01000001.1"/>
</dbReference>
<keyword evidence="5 10" id="KW-0547">Nucleotide-binding</keyword>
<keyword evidence="8 10" id="KW-0717">Septation</keyword>
<evidence type="ECO:0000256" key="1">
    <source>
        <dbReference type="ARBA" id="ARBA00001946"/>
    </source>
</evidence>
<proteinExistence type="inferred from homology"/>
<evidence type="ECO:0000313" key="13">
    <source>
        <dbReference type="Proteomes" id="UP000307749"/>
    </source>
</evidence>
<comment type="similarity">
    <text evidence="2 10">Belongs to the TRAFAC class TrmE-Era-EngA-EngB-Septin-like GTPase superfamily. EngB GTPase family.</text>
</comment>
<dbReference type="CDD" id="cd01876">
    <property type="entry name" value="YihA_EngB"/>
    <property type="match status" value="1"/>
</dbReference>
<dbReference type="FunFam" id="3.40.50.300:FF:000098">
    <property type="entry name" value="Probable GTP-binding protein EngB"/>
    <property type="match status" value="1"/>
</dbReference>
<comment type="cofactor">
    <cofactor evidence="1">
        <name>Mg(2+)</name>
        <dbReference type="ChEBI" id="CHEBI:18420"/>
    </cofactor>
</comment>
<dbReference type="PANTHER" id="PTHR11649:SF13">
    <property type="entry name" value="ENGB-TYPE G DOMAIN-CONTAINING PROTEIN"/>
    <property type="match status" value="1"/>
</dbReference>
<dbReference type="Gene3D" id="3.40.50.300">
    <property type="entry name" value="P-loop containing nucleotide triphosphate hydrolases"/>
    <property type="match status" value="1"/>
</dbReference>
<comment type="function">
    <text evidence="10">Necessary for normal cell division and for the maintenance of normal septation.</text>
</comment>
<dbReference type="PANTHER" id="PTHR11649">
    <property type="entry name" value="MSS1/TRME-RELATED GTP-BINDING PROTEIN"/>
    <property type="match status" value="1"/>
</dbReference>
<dbReference type="GO" id="GO:0005525">
    <property type="term" value="F:GTP binding"/>
    <property type="evidence" value="ECO:0007669"/>
    <property type="project" value="UniProtKB-UniRule"/>
</dbReference>
<evidence type="ECO:0000256" key="5">
    <source>
        <dbReference type="ARBA" id="ARBA00022741"/>
    </source>
</evidence>
<dbReference type="HAMAP" id="MF_00321">
    <property type="entry name" value="GTPase_EngB"/>
    <property type="match status" value="1"/>
</dbReference>
<protein>
    <recommendedName>
        <fullName evidence="10">Probable GTP-binding protein EngB</fullName>
    </recommendedName>
</protein>
<accession>A0A4S3KPJ5</accession>
<evidence type="ECO:0000256" key="8">
    <source>
        <dbReference type="ARBA" id="ARBA00023210"/>
    </source>
</evidence>
<dbReference type="Pfam" id="PF01926">
    <property type="entry name" value="MMR_HSR1"/>
    <property type="match status" value="1"/>
</dbReference>
<evidence type="ECO:0000256" key="7">
    <source>
        <dbReference type="ARBA" id="ARBA00023134"/>
    </source>
</evidence>
<dbReference type="Proteomes" id="UP000307749">
    <property type="component" value="Unassembled WGS sequence"/>
</dbReference>
<dbReference type="PROSITE" id="PS51706">
    <property type="entry name" value="G_ENGB"/>
    <property type="match status" value="1"/>
</dbReference>
<keyword evidence="13" id="KW-1185">Reference proteome</keyword>
<dbReference type="SUPFAM" id="SSF52540">
    <property type="entry name" value="P-loop containing nucleoside triphosphate hydrolases"/>
    <property type="match status" value="1"/>
</dbReference>
<dbReference type="InterPro" id="IPR019987">
    <property type="entry name" value="GTP-bd_ribosome_bio_YsxC"/>
</dbReference>
<evidence type="ECO:0000313" key="12">
    <source>
        <dbReference type="EMBL" id="THD10879.1"/>
    </source>
</evidence>
<keyword evidence="7 10" id="KW-0342">GTP-binding</keyword>
<dbReference type="NCBIfam" id="TIGR03598">
    <property type="entry name" value="GTPase_YsxC"/>
    <property type="match status" value="1"/>
</dbReference>
<name>A0A4S3KPJ5_9GAMM</name>
<dbReference type="InterPro" id="IPR030393">
    <property type="entry name" value="G_ENGB_dom"/>
</dbReference>
<evidence type="ECO:0000256" key="9">
    <source>
        <dbReference type="ARBA" id="ARBA00023306"/>
    </source>
</evidence>
<dbReference type="AlphaFoldDB" id="A0A4S3KPJ5"/>
<dbReference type="InterPro" id="IPR027417">
    <property type="entry name" value="P-loop_NTPase"/>
</dbReference>
<evidence type="ECO:0000256" key="10">
    <source>
        <dbReference type="HAMAP-Rule" id="MF_00321"/>
    </source>
</evidence>
<dbReference type="GO" id="GO:0005829">
    <property type="term" value="C:cytosol"/>
    <property type="evidence" value="ECO:0007669"/>
    <property type="project" value="TreeGrafter"/>
</dbReference>
<evidence type="ECO:0000259" key="11">
    <source>
        <dbReference type="PROSITE" id="PS51706"/>
    </source>
</evidence>
<dbReference type="STRING" id="993689.GCA_002077135_00433"/>
<dbReference type="GO" id="GO:0046872">
    <property type="term" value="F:metal ion binding"/>
    <property type="evidence" value="ECO:0007669"/>
    <property type="project" value="UniProtKB-KW"/>
</dbReference>
<keyword evidence="6" id="KW-0460">Magnesium</keyword>
<dbReference type="OrthoDB" id="9804921at2"/>
<dbReference type="InterPro" id="IPR006073">
    <property type="entry name" value="GTP-bd"/>
</dbReference>
<evidence type="ECO:0000256" key="4">
    <source>
        <dbReference type="ARBA" id="ARBA00022723"/>
    </source>
</evidence>
<reference evidence="12 13" key="1">
    <citation type="submission" date="2017-02" db="EMBL/GenBank/DDBJ databases">
        <title>Whole genome sequencing of Metallibacterium scheffleri DSM 24874 (T).</title>
        <authorList>
            <person name="Kumar S."/>
            <person name="Patil P."/>
            <person name="Patil P.B."/>
        </authorList>
    </citation>
    <scope>NUCLEOTIDE SEQUENCE [LARGE SCALE GENOMIC DNA]</scope>
    <source>
        <strain evidence="12 13">DSM 24874</strain>
    </source>
</reference>
<evidence type="ECO:0000256" key="3">
    <source>
        <dbReference type="ARBA" id="ARBA00022618"/>
    </source>
</evidence>
<feature type="domain" description="EngB-type G" evidence="11">
    <location>
        <begin position="25"/>
        <end position="199"/>
    </location>
</feature>
<comment type="caution">
    <text evidence="12">The sequence shown here is derived from an EMBL/GenBank/DDBJ whole genome shotgun (WGS) entry which is preliminary data.</text>
</comment>
<dbReference type="GO" id="GO:0000917">
    <property type="term" value="P:division septum assembly"/>
    <property type="evidence" value="ECO:0007669"/>
    <property type="project" value="UniProtKB-KW"/>
</dbReference>
<dbReference type="EMBL" id="MWQO01000020">
    <property type="protein sequence ID" value="THD10879.1"/>
    <property type="molecule type" value="Genomic_DNA"/>
</dbReference>
<evidence type="ECO:0000256" key="2">
    <source>
        <dbReference type="ARBA" id="ARBA00009638"/>
    </source>
</evidence>